<evidence type="ECO:0000256" key="9">
    <source>
        <dbReference type="ARBA" id="ARBA00022848"/>
    </source>
</evidence>
<evidence type="ECO:0000256" key="2">
    <source>
        <dbReference type="ARBA" id="ARBA00003690"/>
    </source>
</evidence>
<keyword evidence="13" id="KW-0472">Membrane</keyword>
<dbReference type="GO" id="GO:0004497">
    <property type="term" value="F:monooxygenase activity"/>
    <property type="evidence" value="ECO:0007669"/>
    <property type="project" value="UniProtKB-KW"/>
</dbReference>
<dbReference type="GO" id="GO:0020037">
    <property type="term" value="F:heme binding"/>
    <property type="evidence" value="ECO:0007669"/>
    <property type="project" value="InterPro"/>
</dbReference>
<dbReference type="GO" id="GO:0005789">
    <property type="term" value="C:endoplasmic reticulum membrane"/>
    <property type="evidence" value="ECO:0007669"/>
    <property type="project" value="UniProtKB-SubCell"/>
</dbReference>
<dbReference type="AlphaFoldDB" id="A0A1J1J298"/>
<keyword evidence="8" id="KW-0256">Endoplasmic reticulum</keyword>
<dbReference type="Gene3D" id="1.10.630.10">
    <property type="entry name" value="Cytochrome P450"/>
    <property type="match status" value="1"/>
</dbReference>
<protein>
    <submittedName>
        <fullName evidence="15">CLUMA_CG019525, isoform A</fullName>
    </submittedName>
</protein>
<dbReference type="PANTHER" id="PTHR24291:SF189">
    <property type="entry name" value="CYTOCHROME P450 4C3-RELATED"/>
    <property type="match status" value="1"/>
</dbReference>
<feature type="binding site" description="axial binding residue" evidence="14">
    <location>
        <position position="401"/>
    </location>
    <ligand>
        <name>heme</name>
        <dbReference type="ChEBI" id="CHEBI:30413"/>
    </ligand>
    <ligandPart>
        <name>Fe</name>
        <dbReference type="ChEBI" id="CHEBI:18248"/>
    </ligandPart>
</feature>
<dbReference type="InterPro" id="IPR002401">
    <property type="entry name" value="Cyt_P450_E_grp-I"/>
</dbReference>
<keyword evidence="6 14" id="KW-0349">Heme</keyword>
<dbReference type="SUPFAM" id="SSF48264">
    <property type="entry name" value="Cytochrome P450"/>
    <property type="match status" value="1"/>
</dbReference>
<evidence type="ECO:0000256" key="13">
    <source>
        <dbReference type="ARBA" id="ARBA00023136"/>
    </source>
</evidence>
<evidence type="ECO:0000256" key="12">
    <source>
        <dbReference type="ARBA" id="ARBA00023033"/>
    </source>
</evidence>
<accession>A0A1J1J298</accession>
<name>A0A1J1J298_9DIPT</name>
<keyword evidence="11 14" id="KW-0408">Iron</keyword>
<dbReference type="InterPro" id="IPR050196">
    <property type="entry name" value="Cytochrome_P450_Monoox"/>
</dbReference>
<evidence type="ECO:0000256" key="5">
    <source>
        <dbReference type="ARBA" id="ARBA00010617"/>
    </source>
</evidence>
<sequence>MSGQLPILGLTHKYFFVTQQDIFNTFHEMYVNGGPSPRKVGLIPHELFIYVDDIEQIKKVYTLPSCNDRPSLYEAFGGVMGMFSSNGALWKKHRKLLNPAFNTTVLKSFLPIFNDNSKALMNALDDHADGNEIDIHSFMAEFALDNILNTSMGFKGDKHADKRKEMLNHMTGTMIVTSAKILHFWKRIKPILMLTEIYKLEKKYFDNGMYKIIKDFVDEKEKTFDIDDVSEKPQILIDQLFKNRNEFSRQEIEDEIFSFIGAGLETSEYSLSKAILLIAMHPEVQEKIVDELKYVFESEDEEVTEDNLSQLTYLDLVMKEVFRYWSIITIIARYTTDEVELGDCLIPKGTHIIIPIYEIHRDKKIWGGDADEFKPERFEPERMKNIPAHAYMPFALGPRNCIGMNYAKKMFKVVMAYFFRKFHVETSLKLEDISLKFELLTKIVQGYKVMITKRDFED</sequence>
<evidence type="ECO:0000256" key="3">
    <source>
        <dbReference type="ARBA" id="ARBA00004174"/>
    </source>
</evidence>
<evidence type="ECO:0000256" key="10">
    <source>
        <dbReference type="ARBA" id="ARBA00023002"/>
    </source>
</evidence>
<dbReference type="GO" id="GO:0016705">
    <property type="term" value="F:oxidoreductase activity, acting on paired donors, with incorporation or reduction of molecular oxygen"/>
    <property type="evidence" value="ECO:0007669"/>
    <property type="project" value="InterPro"/>
</dbReference>
<evidence type="ECO:0000313" key="16">
    <source>
        <dbReference type="Proteomes" id="UP000183832"/>
    </source>
</evidence>
<keyword evidence="10" id="KW-0560">Oxidoreductase</keyword>
<evidence type="ECO:0000256" key="4">
    <source>
        <dbReference type="ARBA" id="ARBA00004406"/>
    </source>
</evidence>
<dbReference type="InterPro" id="IPR036396">
    <property type="entry name" value="Cyt_P450_sf"/>
</dbReference>
<comment type="cofactor">
    <cofactor evidence="1 14">
        <name>heme</name>
        <dbReference type="ChEBI" id="CHEBI:30413"/>
    </cofactor>
</comment>
<comment type="subcellular location">
    <subcellularLocation>
        <location evidence="4">Endoplasmic reticulum membrane</location>
        <topology evidence="4">Peripheral membrane protein</topology>
    </subcellularLocation>
    <subcellularLocation>
        <location evidence="3">Microsome membrane</location>
        <topology evidence="3">Peripheral membrane protein</topology>
    </subcellularLocation>
</comment>
<proteinExistence type="inferred from homology"/>
<dbReference type="Proteomes" id="UP000183832">
    <property type="component" value="Unassembled WGS sequence"/>
</dbReference>
<keyword evidence="9" id="KW-0492">Microsome</keyword>
<comment type="similarity">
    <text evidence="5">Belongs to the cytochrome P450 family.</text>
</comment>
<reference evidence="15 16" key="1">
    <citation type="submission" date="2015-04" db="EMBL/GenBank/DDBJ databases">
        <authorList>
            <person name="Syromyatnikov M.Y."/>
            <person name="Popov V.N."/>
        </authorList>
    </citation>
    <scope>NUCLEOTIDE SEQUENCE [LARGE SCALE GENOMIC DNA]</scope>
</reference>
<keyword evidence="7 14" id="KW-0479">Metal-binding</keyword>
<dbReference type="PRINTS" id="PR00463">
    <property type="entry name" value="EP450I"/>
</dbReference>
<dbReference type="GO" id="GO:0005506">
    <property type="term" value="F:iron ion binding"/>
    <property type="evidence" value="ECO:0007669"/>
    <property type="project" value="InterPro"/>
</dbReference>
<dbReference type="PRINTS" id="PR00385">
    <property type="entry name" value="P450"/>
</dbReference>
<evidence type="ECO:0000256" key="11">
    <source>
        <dbReference type="ARBA" id="ARBA00023004"/>
    </source>
</evidence>
<dbReference type="Pfam" id="PF00067">
    <property type="entry name" value="p450"/>
    <property type="match status" value="1"/>
</dbReference>
<evidence type="ECO:0000256" key="1">
    <source>
        <dbReference type="ARBA" id="ARBA00001971"/>
    </source>
</evidence>
<evidence type="ECO:0000256" key="14">
    <source>
        <dbReference type="PIRSR" id="PIRSR602401-1"/>
    </source>
</evidence>
<evidence type="ECO:0000313" key="15">
    <source>
        <dbReference type="EMBL" id="CRL06511.1"/>
    </source>
</evidence>
<evidence type="ECO:0000256" key="6">
    <source>
        <dbReference type="ARBA" id="ARBA00022617"/>
    </source>
</evidence>
<dbReference type="EMBL" id="CVRI01000067">
    <property type="protein sequence ID" value="CRL06511.1"/>
    <property type="molecule type" value="Genomic_DNA"/>
</dbReference>
<dbReference type="PANTHER" id="PTHR24291">
    <property type="entry name" value="CYTOCHROME P450 FAMILY 4"/>
    <property type="match status" value="1"/>
</dbReference>
<comment type="function">
    <text evidence="2">May be involved in the metabolism of insect hormones and in the breakdown of synthetic insecticides.</text>
</comment>
<dbReference type="InterPro" id="IPR001128">
    <property type="entry name" value="Cyt_P450"/>
</dbReference>
<evidence type="ECO:0000256" key="8">
    <source>
        <dbReference type="ARBA" id="ARBA00022824"/>
    </source>
</evidence>
<organism evidence="15 16">
    <name type="scientific">Clunio marinus</name>
    <dbReference type="NCBI Taxonomy" id="568069"/>
    <lineage>
        <taxon>Eukaryota</taxon>
        <taxon>Metazoa</taxon>
        <taxon>Ecdysozoa</taxon>
        <taxon>Arthropoda</taxon>
        <taxon>Hexapoda</taxon>
        <taxon>Insecta</taxon>
        <taxon>Pterygota</taxon>
        <taxon>Neoptera</taxon>
        <taxon>Endopterygota</taxon>
        <taxon>Diptera</taxon>
        <taxon>Nematocera</taxon>
        <taxon>Chironomoidea</taxon>
        <taxon>Chironomidae</taxon>
        <taxon>Clunio</taxon>
    </lineage>
</organism>
<gene>
    <name evidence="15" type="ORF">CLUMA_CG019525</name>
</gene>
<keyword evidence="16" id="KW-1185">Reference proteome</keyword>
<dbReference type="STRING" id="568069.A0A1J1J298"/>
<dbReference type="OrthoDB" id="1470350at2759"/>
<evidence type="ECO:0000256" key="7">
    <source>
        <dbReference type="ARBA" id="ARBA00022723"/>
    </source>
</evidence>
<keyword evidence="12" id="KW-0503">Monooxygenase</keyword>